<evidence type="ECO:0000313" key="4">
    <source>
        <dbReference type="Proteomes" id="UP000698240"/>
    </source>
</evidence>
<dbReference type="EMBL" id="JAASAN010000041">
    <property type="protein sequence ID" value="NIL29083.1"/>
    <property type="molecule type" value="Genomic_DNA"/>
</dbReference>
<comment type="caution">
    <text evidence="3">The sequence shown here is derived from an EMBL/GenBank/DDBJ whole genome shotgun (WGS) entry which is preliminary data.</text>
</comment>
<reference evidence="3" key="1">
    <citation type="submission" date="2020-03" db="EMBL/GenBank/DDBJ databases">
        <authorList>
            <person name="Kislichkina A."/>
            <person name="Dentovskaya S."/>
            <person name="Shaikhutdinov R."/>
            <person name="Ivanov S."/>
            <person name="Sizova A."/>
            <person name="Solomentsev V."/>
            <person name="Bogun A."/>
        </authorList>
    </citation>
    <scope>NUCLEOTIDE SEQUENCE</scope>
    <source>
        <strain evidence="3">SCPM-O-B-8025</strain>
    </source>
</reference>
<dbReference type="GO" id="GO:0003824">
    <property type="term" value="F:catalytic activity"/>
    <property type="evidence" value="ECO:0007669"/>
    <property type="project" value="UniProtKB-ARBA"/>
</dbReference>
<accession>A0AA90XXP7</accession>
<evidence type="ECO:0000313" key="3">
    <source>
        <dbReference type="EMBL" id="NIL29083.1"/>
    </source>
</evidence>
<dbReference type="InterPro" id="IPR025157">
    <property type="entry name" value="Hemagglutinin_rpt"/>
</dbReference>
<sequence length="96" mass="9808">GAQVSGETVKVDVGRDLLLQSQQDSDNYDSKQTSTSGGVSVAVTGGGSANLSMSQDKLHSNYDSVQEQTGIFAGKGGFDITVGEHTQLDGAVIAST</sequence>
<proteinExistence type="predicted"/>
<feature type="non-terminal residue" evidence="3">
    <location>
        <position position="96"/>
    </location>
</feature>
<gene>
    <name evidence="3" type="ORF">HB980_21420</name>
</gene>
<feature type="non-terminal residue" evidence="3">
    <location>
        <position position="1"/>
    </location>
</feature>
<protein>
    <recommendedName>
        <fullName evidence="5">Hemolysin</fullName>
    </recommendedName>
</protein>
<evidence type="ECO:0000256" key="1">
    <source>
        <dbReference type="ARBA" id="ARBA00022656"/>
    </source>
</evidence>
<dbReference type="GO" id="GO:0090729">
    <property type="term" value="F:toxin activity"/>
    <property type="evidence" value="ECO:0007669"/>
    <property type="project" value="UniProtKB-KW"/>
</dbReference>
<evidence type="ECO:0000256" key="2">
    <source>
        <dbReference type="SAM" id="MobiDB-lite"/>
    </source>
</evidence>
<dbReference type="RefSeq" id="WP_206286349.1">
    <property type="nucleotide sequence ID" value="NZ_JAASAN010000041.1"/>
</dbReference>
<feature type="region of interest" description="Disordered" evidence="2">
    <location>
        <begin position="20"/>
        <end position="39"/>
    </location>
</feature>
<dbReference type="Pfam" id="PF13332">
    <property type="entry name" value="Fil_haemagg_2"/>
    <property type="match status" value="1"/>
</dbReference>
<dbReference type="AlphaFoldDB" id="A0AA90XXP7"/>
<keyword evidence="1" id="KW-0800">Toxin</keyword>
<dbReference type="Proteomes" id="UP000698240">
    <property type="component" value="Unassembled WGS sequence"/>
</dbReference>
<evidence type="ECO:0008006" key="5">
    <source>
        <dbReference type="Google" id="ProtNLM"/>
    </source>
</evidence>
<organism evidence="3 4">
    <name type="scientific">Yersinia massiliensis</name>
    <dbReference type="NCBI Taxonomy" id="419257"/>
    <lineage>
        <taxon>Bacteria</taxon>
        <taxon>Pseudomonadati</taxon>
        <taxon>Pseudomonadota</taxon>
        <taxon>Gammaproteobacteria</taxon>
        <taxon>Enterobacterales</taxon>
        <taxon>Yersiniaceae</taxon>
        <taxon>Yersinia</taxon>
    </lineage>
</organism>
<name>A0AA90XXP7_9GAMM</name>